<dbReference type="Proteomes" id="UP000019918">
    <property type="component" value="Unassembled WGS sequence"/>
</dbReference>
<evidence type="ECO:0000256" key="1">
    <source>
        <dbReference type="SAM" id="Phobius"/>
    </source>
</evidence>
<keyword evidence="1" id="KW-1133">Transmembrane helix</keyword>
<dbReference type="RefSeq" id="WP_034938275.1">
    <property type="nucleotide sequence ID" value="NZ_JFHN01000053.1"/>
</dbReference>
<feature type="transmembrane region" description="Helical" evidence="1">
    <location>
        <begin position="116"/>
        <end position="135"/>
    </location>
</feature>
<dbReference type="AlphaFoldDB" id="A0A014LZ20"/>
<comment type="caution">
    <text evidence="2">The sequence shown here is derived from an EMBL/GenBank/DDBJ whole genome shotgun (WGS) entry which is preliminary data.</text>
</comment>
<gene>
    <name evidence="2" type="ORF">BG55_13775</name>
</gene>
<feature type="transmembrane region" description="Helical" evidence="1">
    <location>
        <begin position="59"/>
        <end position="77"/>
    </location>
</feature>
<dbReference type="PATRIC" id="fig|69222.5.peg.2827"/>
<feature type="transmembrane region" description="Helical" evidence="1">
    <location>
        <begin position="89"/>
        <end position="110"/>
    </location>
</feature>
<accession>A0A014LZ20</accession>
<reference evidence="2 3" key="1">
    <citation type="submission" date="2014-02" db="EMBL/GenBank/DDBJ databases">
        <title>Draft genome of Erwinia mallotivora strain BT-MARDI, a papaya dieback pathogen.</title>
        <authorList>
            <person name="Redzuan R."/>
            <person name="Abu Bakar N."/>
            <person name="Badrun R."/>
            <person name="Mohd Raih M.F."/>
            <person name="Rozano L."/>
            <person name="Mat Amin N."/>
        </authorList>
    </citation>
    <scope>NUCLEOTIDE SEQUENCE [LARGE SCALE GENOMIC DNA]</scope>
    <source>
        <strain evidence="2 3">BT-MARDI</strain>
    </source>
</reference>
<dbReference type="OrthoDB" id="6314776at2"/>
<proteinExistence type="predicted"/>
<keyword evidence="1" id="KW-0472">Membrane</keyword>
<feature type="transmembrane region" description="Helical" evidence="1">
    <location>
        <begin position="20"/>
        <end position="39"/>
    </location>
</feature>
<evidence type="ECO:0000313" key="3">
    <source>
        <dbReference type="Proteomes" id="UP000019918"/>
    </source>
</evidence>
<protein>
    <submittedName>
        <fullName evidence="2">Membrane protein</fullName>
    </submittedName>
</protein>
<dbReference type="Pfam" id="PF11143">
    <property type="entry name" value="DUF2919"/>
    <property type="match status" value="1"/>
</dbReference>
<sequence length="151" mass="17051">MKLIYSPDDYDARGQLRLPAAFWMILLLQARTWVLFVMAGASRQQGAELLALFYPDTQAFWTGIGLGIPAVLGLLLTGYRQRFPRLWQAWRWVLCLTLLAIVAQQGVRLWQEDEPVAPLVVLFTLLDLTGLIYLASGRRIRDCFDPALSAG</sequence>
<keyword evidence="1" id="KW-0812">Transmembrane</keyword>
<dbReference type="EMBL" id="JFHN01000053">
    <property type="protein sequence ID" value="EXU74806.1"/>
    <property type="molecule type" value="Genomic_DNA"/>
</dbReference>
<keyword evidence="3" id="KW-1185">Reference proteome</keyword>
<dbReference type="InterPro" id="IPR021318">
    <property type="entry name" value="DUF2919"/>
</dbReference>
<dbReference type="STRING" id="69222.BG55_13775"/>
<organism evidence="2 3">
    <name type="scientific">Erwinia mallotivora</name>
    <dbReference type="NCBI Taxonomy" id="69222"/>
    <lineage>
        <taxon>Bacteria</taxon>
        <taxon>Pseudomonadati</taxon>
        <taxon>Pseudomonadota</taxon>
        <taxon>Gammaproteobacteria</taxon>
        <taxon>Enterobacterales</taxon>
        <taxon>Erwiniaceae</taxon>
        <taxon>Erwinia</taxon>
    </lineage>
</organism>
<evidence type="ECO:0000313" key="2">
    <source>
        <dbReference type="EMBL" id="EXU74806.1"/>
    </source>
</evidence>
<name>A0A014LZ20_9GAMM</name>